<sequence length="60" mass="6482">MTLSSPPAIRGFAVACSSSAAGICLELLIVQCAKVAFRIVFSVNFVKVKHEAMSFPRIHM</sequence>
<organism evidence="1 2">
    <name type="scientific">Phaeosphaeria nodorum (strain SN15 / ATCC MYA-4574 / FGSC 10173)</name>
    <name type="common">Glume blotch fungus</name>
    <name type="synonym">Parastagonospora nodorum</name>
    <dbReference type="NCBI Taxonomy" id="321614"/>
    <lineage>
        <taxon>Eukaryota</taxon>
        <taxon>Fungi</taxon>
        <taxon>Dikarya</taxon>
        <taxon>Ascomycota</taxon>
        <taxon>Pezizomycotina</taxon>
        <taxon>Dothideomycetes</taxon>
        <taxon>Pleosporomycetidae</taxon>
        <taxon>Pleosporales</taxon>
        <taxon>Pleosporineae</taxon>
        <taxon>Phaeosphaeriaceae</taxon>
        <taxon>Parastagonospora</taxon>
    </lineage>
</organism>
<reference evidence="2" key="1">
    <citation type="journal article" date="2007" name="Plant Cell">
        <title>Dothideomycete-plant interactions illuminated by genome sequencing and EST analysis of the wheat pathogen Stagonospora nodorum.</title>
        <authorList>
            <person name="Hane J.K."/>
            <person name="Lowe R.G."/>
            <person name="Solomon P.S."/>
            <person name="Tan K.C."/>
            <person name="Schoch C.L."/>
            <person name="Spatafora J.W."/>
            <person name="Crous P.W."/>
            <person name="Kodira C."/>
            <person name="Birren B.W."/>
            <person name="Galagan J.E."/>
            <person name="Torriani S.F."/>
            <person name="McDonald B.A."/>
            <person name="Oliver R.P."/>
        </authorList>
    </citation>
    <scope>NUCLEOTIDE SEQUENCE [LARGE SCALE GENOMIC DNA]</scope>
    <source>
        <strain evidence="2">SN15 / ATCC MYA-4574 / FGSC 10173</strain>
    </source>
</reference>
<proteinExistence type="predicted"/>
<gene>
    <name evidence="1" type="ORF">SNOG_06404</name>
</gene>
<evidence type="ECO:0000313" key="1">
    <source>
        <dbReference type="EMBL" id="EAT86235.1"/>
    </source>
</evidence>
<dbReference type="KEGG" id="pno:SNOG_06404"/>
<dbReference type="RefSeq" id="XP_001796776.1">
    <property type="nucleotide sequence ID" value="XM_001796724.1"/>
</dbReference>
<evidence type="ECO:0000313" key="2">
    <source>
        <dbReference type="Proteomes" id="UP000001055"/>
    </source>
</evidence>
<dbReference type="AlphaFoldDB" id="Q0UPB0"/>
<dbReference type="EMBL" id="CH445333">
    <property type="protein sequence ID" value="EAT86235.1"/>
    <property type="molecule type" value="Genomic_DNA"/>
</dbReference>
<dbReference type="GeneID" id="5973655"/>
<dbReference type="Proteomes" id="UP000001055">
    <property type="component" value="Unassembled WGS sequence"/>
</dbReference>
<dbReference type="InParanoid" id="Q0UPB0"/>
<accession>Q0UPB0</accession>
<name>Q0UPB0_PHANO</name>
<protein>
    <submittedName>
        <fullName evidence="1">Uncharacterized protein</fullName>
    </submittedName>
</protein>